<evidence type="ECO:0000313" key="2">
    <source>
        <dbReference type="EMBL" id="WAQ90274.1"/>
    </source>
</evidence>
<reference evidence="2" key="1">
    <citation type="submission" date="2022-10" db="EMBL/GenBank/DDBJ databases">
        <title>Puccinia triticina Genome sequencing and assembly.</title>
        <authorList>
            <person name="Li C."/>
        </authorList>
    </citation>
    <scope>NUCLEOTIDE SEQUENCE</scope>
    <source>
        <strain evidence="2">Pt15</strain>
    </source>
</reference>
<evidence type="ECO:0000313" key="3">
    <source>
        <dbReference type="Proteomes" id="UP001164743"/>
    </source>
</evidence>
<feature type="region of interest" description="Disordered" evidence="1">
    <location>
        <begin position="34"/>
        <end position="143"/>
    </location>
</feature>
<sequence>MTLFRACLDLHAGQVKQIVGGSLDLREPDKLKTNFESLPSKRRGCPASTRILAGPDPGRRRDQPGKRTAVDQRRRIKGLSPKVKAIPTPDSSSSGRSRNSRDREGGGNGQRRGRDSSSSSSGHGGARLKETITTHTESRRNKP</sequence>
<gene>
    <name evidence="2" type="ORF">PtA15_12A262</name>
</gene>
<protein>
    <submittedName>
        <fullName evidence="2">Uncharacterized protein</fullName>
    </submittedName>
</protein>
<proteinExistence type="predicted"/>
<dbReference type="InterPro" id="IPR013785">
    <property type="entry name" value="Aldolase_TIM"/>
</dbReference>
<name>A0ABY7CY87_9BASI</name>
<dbReference type="Gene3D" id="3.20.20.70">
    <property type="entry name" value="Aldolase class I"/>
    <property type="match status" value="1"/>
</dbReference>
<dbReference type="RefSeq" id="XP_053025829.1">
    <property type="nucleotide sequence ID" value="XM_053161853.1"/>
</dbReference>
<feature type="compositionally biased region" description="Basic and acidic residues" evidence="1">
    <location>
        <begin position="57"/>
        <end position="73"/>
    </location>
</feature>
<accession>A0ABY7CY87</accession>
<dbReference type="GeneID" id="77802748"/>
<organism evidence="2 3">
    <name type="scientific">Puccinia triticina</name>
    <dbReference type="NCBI Taxonomy" id="208348"/>
    <lineage>
        <taxon>Eukaryota</taxon>
        <taxon>Fungi</taxon>
        <taxon>Dikarya</taxon>
        <taxon>Basidiomycota</taxon>
        <taxon>Pucciniomycotina</taxon>
        <taxon>Pucciniomycetes</taxon>
        <taxon>Pucciniales</taxon>
        <taxon>Pucciniaceae</taxon>
        <taxon>Puccinia</taxon>
    </lineage>
</organism>
<dbReference type="EMBL" id="CP110432">
    <property type="protein sequence ID" value="WAQ90274.1"/>
    <property type="molecule type" value="Genomic_DNA"/>
</dbReference>
<keyword evidence="3" id="KW-1185">Reference proteome</keyword>
<dbReference type="Proteomes" id="UP001164743">
    <property type="component" value="Chromosome 12A"/>
</dbReference>
<feature type="compositionally biased region" description="Basic and acidic residues" evidence="1">
    <location>
        <begin position="127"/>
        <end position="143"/>
    </location>
</feature>
<evidence type="ECO:0000256" key="1">
    <source>
        <dbReference type="SAM" id="MobiDB-lite"/>
    </source>
</evidence>